<dbReference type="OrthoDB" id="9810588at2"/>
<keyword evidence="3" id="KW-1185">Reference proteome</keyword>
<dbReference type="EMBL" id="AEQN01000007">
    <property type="protein sequence ID" value="EFV02434.1"/>
    <property type="molecule type" value="Genomic_DNA"/>
</dbReference>
<evidence type="ECO:0000313" key="3">
    <source>
        <dbReference type="Proteomes" id="UP000004754"/>
    </source>
</evidence>
<dbReference type="Pfam" id="PF14574">
    <property type="entry name" value="RACo_C_ter"/>
    <property type="match status" value="1"/>
</dbReference>
<dbReference type="Gene3D" id="3.30.420.480">
    <property type="entry name" value="Domain of unknown function (DUF4445)"/>
    <property type="match status" value="1"/>
</dbReference>
<dbReference type="PANTHER" id="PTHR42895">
    <property type="entry name" value="IRON-SULFUR CLUSTER-BINDING PROTEIN-RELATED"/>
    <property type="match status" value="1"/>
</dbReference>
<dbReference type="PANTHER" id="PTHR42895:SF1">
    <property type="entry name" value="IRON-SULFUR CLUSTER PROTEIN"/>
    <property type="match status" value="1"/>
</dbReference>
<dbReference type="InterPro" id="IPR036010">
    <property type="entry name" value="2Fe-2S_ferredoxin-like_sf"/>
</dbReference>
<comment type="caution">
    <text evidence="2">The sequence shown here is derived from an EMBL/GenBank/DDBJ whole genome shotgun (WGS) entry which is preliminary data.</text>
</comment>
<dbReference type="PROSITE" id="PS51085">
    <property type="entry name" value="2FE2S_FER_2"/>
    <property type="match status" value="1"/>
</dbReference>
<dbReference type="Proteomes" id="UP000004754">
    <property type="component" value="Unassembled WGS sequence"/>
</dbReference>
<reference evidence="2 3" key="1">
    <citation type="submission" date="2010-12" db="EMBL/GenBank/DDBJ databases">
        <authorList>
            <person name="Muzny D."/>
            <person name="Qin X."/>
            <person name="Deng J."/>
            <person name="Jiang H."/>
            <person name="Liu Y."/>
            <person name="Qu J."/>
            <person name="Song X.-Z."/>
            <person name="Zhang L."/>
            <person name="Thornton R."/>
            <person name="Coyle M."/>
            <person name="Francisco L."/>
            <person name="Jackson L."/>
            <person name="Javaid M."/>
            <person name="Korchina V."/>
            <person name="Kovar C."/>
            <person name="Mata R."/>
            <person name="Mathew T."/>
            <person name="Ngo R."/>
            <person name="Nguyen L."/>
            <person name="Nguyen N."/>
            <person name="Okwuonu G."/>
            <person name="Ongeri F."/>
            <person name="Pham C."/>
            <person name="Simmons D."/>
            <person name="Wilczek-Boney K."/>
            <person name="Hale W."/>
            <person name="Jakkamsetti A."/>
            <person name="Pham P."/>
            <person name="Ruth R."/>
            <person name="San Lucas F."/>
            <person name="Warren J."/>
            <person name="Zhang J."/>
            <person name="Zhao Z."/>
            <person name="Zhou C."/>
            <person name="Zhu D."/>
            <person name="Lee S."/>
            <person name="Bess C."/>
            <person name="Blankenburg K."/>
            <person name="Forbes L."/>
            <person name="Fu Q."/>
            <person name="Gubbala S."/>
            <person name="Hirani K."/>
            <person name="Jayaseelan J.C."/>
            <person name="Lara F."/>
            <person name="Munidasa M."/>
            <person name="Palculict T."/>
            <person name="Patil S."/>
            <person name="Pu L.-L."/>
            <person name="Saada N."/>
            <person name="Tang L."/>
            <person name="Weissenberger G."/>
            <person name="Zhu Y."/>
            <person name="Hemphill L."/>
            <person name="Shang Y."/>
            <person name="Youmans B."/>
            <person name="Ayvaz T."/>
            <person name="Ross M."/>
            <person name="Santibanez J."/>
            <person name="Aqrawi P."/>
            <person name="Gross S."/>
            <person name="Joshi V."/>
            <person name="Fowler G."/>
            <person name="Nazareth L."/>
            <person name="Reid J."/>
            <person name="Worley K."/>
            <person name="Petrosino J."/>
            <person name="Highlander S."/>
            <person name="Gibbs R."/>
        </authorList>
    </citation>
    <scope>NUCLEOTIDE SEQUENCE [LARGE SCALE GENOMIC DNA]</scope>
    <source>
        <strain evidence="2 3">ATCC 23263</strain>
    </source>
</reference>
<dbReference type="InterPro" id="IPR001041">
    <property type="entry name" value="2Fe-2S_ferredoxin-type"/>
</dbReference>
<dbReference type="Pfam" id="PF17651">
    <property type="entry name" value="Raco_middle"/>
    <property type="match status" value="1"/>
</dbReference>
<dbReference type="RefSeq" id="WP_006597761.1">
    <property type="nucleotide sequence ID" value="NZ_GL622359.1"/>
</dbReference>
<dbReference type="SUPFAM" id="SSF54292">
    <property type="entry name" value="2Fe-2S ferredoxin-like"/>
    <property type="match status" value="1"/>
</dbReference>
<dbReference type="CDD" id="cd00207">
    <property type="entry name" value="fer2"/>
    <property type="match status" value="1"/>
</dbReference>
<sequence length="601" mass="62580">MQIDFPYYGQTCAVDAGATVADACVAAGHPLDLVCGGLGNCGKCLTLVQENGLTFEVLACQYPASDGMHILISPDGAHKKILTEAIAFDPLTFNPPVTAYPVAFNALNLQSDRAFLASINAVLPVDLRCDDPQVLYDAYEAIRRTPGPVVNVLVEMPLVPIETARNAAKAAGHMLAAVPSNHAASMLGAAFDIGTTTVAGYLYDLENGAWLATASAGNAQSASGADVVSRIDAAASGRGDALQQAIIATLSKLLATLCQKAHAQTQNIIHLIACGNTTMLHLFAGLNPKGLGHAPFKSQITGMLTFHPTDLGLPLHPAAIVRLLPPLGGFVGSDTTALLAALPRRGGNHLVIDLGTNGELAVGNREHYTVCATACGPALEGDGLTMGMRGISGAIERVTYTDHFACQVIDAPPAKGICGSGIIDAVAALLDAGLLERSGRFVTGNALAQNPNAAMLRKDGRVTSFVLLSTKENAGGPEITISQKDIRAIQLAKGAIQTATQLLLRHAGLTPKDIDTVYLAGAFGNYIRVESAQKIGLIPEWPNTPVVACGNGAGSGAIRALLSKDVLREINALPEHCEVINLAEDPAFNDTFLKCTDLEKT</sequence>
<proteinExistence type="predicted"/>
<dbReference type="InterPro" id="IPR027980">
    <property type="entry name" value="RACo_C"/>
</dbReference>
<feature type="domain" description="2Fe-2S ferredoxin-type" evidence="1">
    <location>
        <begin position="1"/>
        <end position="76"/>
    </location>
</feature>
<organism evidence="2 3">
    <name type="scientific">Pseudoramibacter alactolyticus ATCC 23263</name>
    <dbReference type="NCBI Taxonomy" id="887929"/>
    <lineage>
        <taxon>Bacteria</taxon>
        <taxon>Bacillati</taxon>
        <taxon>Bacillota</taxon>
        <taxon>Clostridia</taxon>
        <taxon>Eubacteriales</taxon>
        <taxon>Eubacteriaceae</taxon>
        <taxon>Pseudoramibacter</taxon>
    </lineage>
</organism>
<dbReference type="InterPro" id="IPR041414">
    <property type="entry name" value="Raco-like_middle"/>
</dbReference>
<dbReference type="Gene3D" id="3.10.20.30">
    <property type="match status" value="1"/>
</dbReference>
<dbReference type="eggNOG" id="COG3894">
    <property type="taxonomic scope" value="Bacteria"/>
</dbReference>
<dbReference type="GO" id="GO:0051536">
    <property type="term" value="F:iron-sulfur cluster binding"/>
    <property type="evidence" value="ECO:0007669"/>
    <property type="project" value="InterPro"/>
</dbReference>
<dbReference type="InterPro" id="IPR042259">
    <property type="entry name" value="Raco-like_middle_sf"/>
</dbReference>
<dbReference type="STRING" id="887929.HMP0721_0342"/>
<dbReference type="InterPro" id="IPR052911">
    <property type="entry name" value="Corrinoid_activation_enz"/>
</dbReference>
<dbReference type="HOGENOM" id="CLU_019091_0_0_9"/>
<evidence type="ECO:0000313" key="2">
    <source>
        <dbReference type="EMBL" id="EFV02434.1"/>
    </source>
</evidence>
<protein>
    <submittedName>
        <fullName evidence="2">2Fe-2S iron-sulfur cluster binding domain protein</fullName>
    </submittedName>
</protein>
<gene>
    <name evidence="2" type="ORF">HMP0721_0342</name>
</gene>
<dbReference type="InterPro" id="IPR012675">
    <property type="entry name" value="Beta-grasp_dom_sf"/>
</dbReference>
<dbReference type="AlphaFoldDB" id="E6MEA9"/>
<accession>E6MEA9</accession>
<evidence type="ECO:0000259" key="1">
    <source>
        <dbReference type="PROSITE" id="PS51085"/>
    </source>
</evidence>
<name>E6MEA9_9FIRM</name>